<protein>
    <submittedName>
        <fullName evidence="2">VOC family protein</fullName>
    </submittedName>
</protein>
<dbReference type="SUPFAM" id="SSF54593">
    <property type="entry name" value="Glyoxalase/Bleomycin resistance protein/Dihydroxybiphenyl dioxygenase"/>
    <property type="match status" value="1"/>
</dbReference>
<dbReference type="CDD" id="cd06588">
    <property type="entry name" value="PhnB_like"/>
    <property type="match status" value="1"/>
</dbReference>
<name>A0ABV0M0R3_9HYPH</name>
<dbReference type="PANTHER" id="PTHR33990:SF2">
    <property type="entry name" value="PHNB-LIKE DOMAIN-CONTAINING PROTEIN"/>
    <property type="match status" value="1"/>
</dbReference>
<reference evidence="2 3" key="1">
    <citation type="submission" date="2024-05" db="EMBL/GenBank/DDBJ databases">
        <title>Neorhizobium sp. Rsf11, a plant growth promoting and heavy metal resistant PAH-degrader.</title>
        <authorList>
            <person name="Golubev S.N."/>
            <person name="Muratova A.Y."/>
            <person name="Markelova M.I."/>
        </authorList>
    </citation>
    <scope>NUCLEOTIDE SEQUENCE [LARGE SCALE GENOMIC DNA]</scope>
    <source>
        <strain evidence="2 3">Rsf11</strain>
    </source>
</reference>
<evidence type="ECO:0000313" key="3">
    <source>
        <dbReference type="Proteomes" id="UP001496627"/>
    </source>
</evidence>
<dbReference type="PIRSF" id="PIRSF021700">
    <property type="entry name" value="3_dmu_93_MTrfase"/>
    <property type="match status" value="1"/>
</dbReference>
<keyword evidence="3" id="KW-1185">Reference proteome</keyword>
<dbReference type="RefSeq" id="WP_348862634.1">
    <property type="nucleotide sequence ID" value="NZ_JBEAAL010000005.1"/>
</dbReference>
<comment type="caution">
    <text evidence="2">The sequence shown here is derived from an EMBL/GenBank/DDBJ whole genome shotgun (WGS) entry which is preliminary data.</text>
</comment>
<evidence type="ECO:0000259" key="1">
    <source>
        <dbReference type="Pfam" id="PF06983"/>
    </source>
</evidence>
<sequence length="160" mass="17941">MTRVVSNLWFEKEVTKAVDFYTSIIPNSGINRNTSLAAETYSGPPGSVIIIEFTLGGQNFLAFEAGAMDRFNHAFSIGVEFDTQEEIDRVWNAFLDNGGTAAQCGWLKDRWGLSWQILPRVLADMTADPDREKARRTTEAMLKMVKLDIATLERAFNGQE</sequence>
<dbReference type="InterPro" id="IPR009725">
    <property type="entry name" value="3_dmu_93_MTrfase"/>
</dbReference>
<dbReference type="InterPro" id="IPR029068">
    <property type="entry name" value="Glyas_Bleomycin-R_OHBP_Dase"/>
</dbReference>
<dbReference type="Gene3D" id="3.10.180.10">
    <property type="entry name" value="2,3-Dihydroxybiphenyl 1,2-Dioxygenase, domain 1"/>
    <property type="match status" value="1"/>
</dbReference>
<organism evidence="2 3">
    <name type="scientific">Neorhizobium phenanthreniclasticum</name>
    <dbReference type="NCBI Taxonomy" id="3157917"/>
    <lineage>
        <taxon>Bacteria</taxon>
        <taxon>Pseudomonadati</taxon>
        <taxon>Pseudomonadota</taxon>
        <taxon>Alphaproteobacteria</taxon>
        <taxon>Hyphomicrobiales</taxon>
        <taxon>Rhizobiaceae</taxon>
        <taxon>Rhizobium/Agrobacterium group</taxon>
        <taxon>Neorhizobium</taxon>
    </lineage>
</organism>
<accession>A0ABV0M0R3</accession>
<evidence type="ECO:0000313" key="2">
    <source>
        <dbReference type="EMBL" id="MEQ1405051.1"/>
    </source>
</evidence>
<dbReference type="Pfam" id="PF06983">
    <property type="entry name" value="3-dmu-9_3-mt"/>
    <property type="match status" value="1"/>
</dbReference>
<proteinExistence type="predicted"/>
<feature type="domain" description="PhnB-like" evidence="1">
    <location>
        <begin position="4"/>
        <end position="117"/>
    </location>
</feature>
<gene>
    <name evidence="2" type="ORF">ABK249_08930</name>
</gene>
<dbReference type="EMBL" id="JBEAAL010000005">
    <property type="protein sequence ID" value="MEQ1405051.1"/>
    <property type="molecule type" value="Genomic_DNA"/>
</dbReference>
<dbReference type="InterPro" id="IPR028973">
    <property type="entry name" value="PhnB-like"/>
</dbReference>
<dbReference type="Proteomes" id="UP001496627">
    <property type="component" value="Unassembled WGS sequence"/>
</dbReference>
<dbReference type="PANTHER" id="PTHR33990">
    <property type="entry name" value="PROTEIN YJDN-RELATED"/>
    <property type="match status" value="1"/>
</dbReference>